<evidence type="ECO:0000256" key="5">
    <source>
        <dbReference type="ARBA" id="ARBA00022837"/>
    </source>
</evidence>
<dbReference type="PROSITE" id="PS51162">
    <property type="entry name" value="THYROGLOBULIN_1_2"/>
    <property type="match status" value="2"/>
</dbReference>
<proteinExistence type="predicted"/>
<feature type="domain" description="Thyroglobulin type-1" evidence="11">
    <location>
        <begin position="86"/>
        <end position="157"/>
    </location>
</feature>
<protein>
    <recommendedName>
        <fullName evidence="15">SPARC-related modular calcium-binding protein 1</fullName>
    </recommendedName>
</protein>
<feature type="compositionally biased region" description="Basic and acidic residues" evidence="9">
    <location>
        <begin position="322"/>
        <end position="334"/>
    </location>
</feature>
<dbReference type="Gene3D" id="4.10.800.10">
    <property type="entry name" value="Thyroglobulin type-1"/>
    <property type="match status" value="2"/>
</dbReference>
<evidence type="ECO:0000256" key="3">
    <source>
        <dbReference type="ARBA" id="ARBA00022729"/>
    </source>
</evidence>
<keyword evidence="6 8" id="KW-1015">Disulfide bond</keyword>
<evidence type="ECO:0000256" key="2">
    <source>
        <dbReference type="ARBA" id="ARBA00022525"/>
    </source>
</evidence>
<feature type="compositionally biased region" description="Basic residues" evidence="9">
    <location>
        <begin position="152"/>
        <end position="174"/>
    </location>
</feature>
<sequence>MEVCGIIGKKIEKTILAVYRPPLGSMETFSHKMRVCLEEEICTPKACQRRTQNEKPVCGSDGLTYPNRCHFEKARCQNGNITLVRKGPCKEHRPCLEGVEYANQHPGYNFKPQCRADGTYAASQCHPGTGFCWCVTPMGVPLPYTSVQSRNGMKHNCGRRNRKSKKRSPSKKNHARLCKHSDKSLFNGNLIGMFLTDWQRSEETSASANDSVVVEWKFVSLDRNGDGKLDKTEYRDLRRMVKKAVKPKRCGKTFFRSCDLNTDQIIERGEWVDCLARNGMDDGRGGNTSTNSDEWDDDVDSQPSRSPPHGVLSQEGNPISHNYDDDSSEVREEEPANCLSDRQTALSEGSHLYIPDCTSDGRYQKVQCYNSAGYCWCVNEDTGKNIPGTSVKNETPKCDDLLPTSRPMKGCPEEKKNAFLRELMQFLQSKMNTTSAFNDLMWKVSREEQTAKFSFVMFDKNKNKMLDRNEWKAFKDMVLEMKTLRKCGKKMPRYCDINRDRQISMTEWLLCLNVQQVTVTSPTYSSPRNITSSRSGKKNPLNMLKAD</sequence>
<keyword evidence="2" id="KW-0964">Secreted</keyword>
<feature type="disulfide bond" evidence="8">
    <location>
        <begin position="368"/>
        <end position="375"/>
    </location>
</feature>
<keyword evidence="7" id="KW-0325">Glycoprotein</keyword>
<keyword evidence="3" id="KW-0732">Signal</keyword>
<evidence type="ECO:0000256" key="4">
    <source>
        <dbReference type="ARBA" id="ARBA00022737"/>
    </source>
</evidence>
<evidence type="ECO:0000313" key="14">
    <source>
        <dbReference type="Proteomes" id="UP001516400"/>
    </source>
</evidence>
<dbReference type="PROSITE" id="PS00018">
    <property type="entry name" value="EF_HAND_1"/>
    <property type="match status" value="4"/>
</dbReference>
<dbReference type="PROSITE" id="PS50222">
    <property type="entry name" value="EF_HAND_2"/>
    <property type="match status" value="2"/>
</dbReference>
<evidence type="ECO:0000259" key="11">
    <source>
        <dbReference type="PROSITE" id="PS51162"/>
    </source>
</evidence>
<feature type="domain" description="EF-hand" evidence="10">
    <location>
        <begin position="446"/>
        <end position="481"/>
    </location>
</feature>
<name>A0ABD2N878_9CUCU</name>
<dbReference type="InterPro" id="IPR036058">
    <property type="entry name" value="Kazal_dom_sf"/>
</dbReference>
<evidence type="ECO:0000313" key="13">
    <source>
        <dbReference type="EMBL" id="KAL3274950.1"/>
    </source>
</evidence>
<dbReference type="Pfam" id="PF07648">
    <property type="entry name" value="Kazal_2"/>
    <property type="match status" value="1"/>
</dbReference>
<keyword evidence="4" id="KW-0677">Repeat</keyword>
<dbReference type="PANTHER" id="PTHR12352">
    <property type="entry name" value="SECRETED MODULAR CALCIUM-BINDING PROTEIN"/>
    <property type="match status" value="1"/>
</dbReference>
<evidence type="ECO:0000256" key="7">
    <source>
        <dbReference type="ARBA" id="ARBA00023180"/>
    </source>
</evidence>
<dbReference type="SUPFAM" id="SSF100895">
    <property type="entry name" value="Kazal-type serine protease inhibitors"/>
    <property type="match status" value="1"/>
</dbReference>
<evidence type="ECO:0000256" key="9">
    <source>
        <dbReference type="SAM" id="MobiDB-lite"/>
    </source>
</evidence>
<comment type="subcellular location">
    <subcellularLocation>
        <location evidence="1">Secreted</location>
    </subcellularLocation>
</comment>
<dbReference type="InterPro" id="IPR011992">
    <property type="entry name" value="EF-hand-dom_pair"/>
</dbReference>
<dbReference type="Proteomes" id="UP001516400">
    <property type="component" value="Unassembled WGS sequence"/>
</dbReference>
<feature type="region of interest" description="Disordered" evidence="9">
    <location>
        <begin position="150"/>
        <end position="174"/>
    </location>
</feature>
<dbReference type="InterPro" id="IPR036857">
    <property type="entry name" value="Thyroglobulin_1_sf"/>
</dbReference>
<dbReference type="InterPro" id="IPR018247">
    <property type="entry name" value="EF_Hand_1_Ca_BS"/>
</dbReference>
<comment type="caution">
    <text evidence="8">Lacks conserved residue(s) required for the propagation of feature annotation.</text>
</comment>
<evidence type="ECO:0000256" key="1">
    <source>
        <dbReference type="ARBA" id="ARBA00004613"/>
    </source>
</evidence>
<dbReference type="CDD" id="cd16234">
    <property type="entry name" value="EFh_SPARC_SMOC"/>
    <property type="match status" value="2"/>
</dbReference>
<dbReference type="CDD" id="cd00104">
    <property type="entry name" value="KAZAL_FS"/>
    <property type="match status" value="1"/>
</dbReference>
<dbReference type="InterPro" id="IPR002048">
    <property type="entry name" value="EF_hand_dom"/>
</dbReference>
<gene>
    <name evidence="13" type="ORF">HHI36_019726</name>
</gene>
<dbReference type="InterPro" id="IPR000716">
    <property type="entry name" value="Thyroglobulin_1"/>
</dbReference>
<dbReference type="Gene3D" id="3.30.60.30">
    <property type="match status" value="1"/>
</dbReference>
<organism evidence="13 14">
    <name type="scientific">Cryptolaemus montrouzieri</name>
    <dbReference type="NCBI Taxonomy" id="559131"/>
    <lineage>
        <taxon>Eukaryota</taxon>
        <taxon>Metazoa</taxon>
        <taxon>Ecdysozoa</taxon>
        <taxon>Arthropoda</taxon>
        <taxon>Hexapoda</taxon>
        <taxon>Insecta</taxon>
        <taxon>Pterygota</taxon>
        <taxon>Neoptera</taxon>
        <taxon>Endopterygota</taxon>
        <taxon>Coleoptera</taxon>
        <taxon>Polyphaga</taxon>
        <taxon>Cucujiformia</taxon>
        <taxon>Coccinelloidea</taxon>
        <taxon>Coccinellidae</taxon>
        <taxon>Scymninae</taxon>
        <taxon>Scymnini</taxon>
        <taxon>Cryptolaemus</taxon>
    </lineage>
</organism>
<reference evidence="13 14" key="1">
    <citation type="journal article" date="2021" name="BMC Biol.">
        <title>Horizontally acquired antibacterial genes associated with adaptive radiation of ladybird beetles.</title>
        <authorList>
            <person name="Li H.S."/>
            <person name="Tang X.F."/>
            <person name="Huang Y.H."/>
            <person name="Xu Z.Y."/>
            <person name="Chen M.L."/>
            <person name="Du X.Y."/>
            <person name="Qiu B.Y."/>
            <person name="Chen P.T."/>
            <person name="Zhang W."/>
            <person name="Slipinski A."/>
            <person name="Escalona H.E."/>
            <person name="Waterhouse R.M."/>
            <person name="Zwick A."/>
            <person name="Pang H."/>
        </authorList>
    </citation>
    <scope>NUCLEOTIDE SEQUENCE [LARGE SCALE GENOMIC DNA]</scope>
    <source>
        <strain evidence="13">SYSU2018</strain>
    </source>
</reference>
<evidence type="ECO:0000259" key="12">
    <source>
        <dbReference type="PROSITE" id="PS51465"/>
    </source>
</evidence>
<dbReference type="AlphaFoldDB" id="A0ABD2N878"/>
<feature type="domain" description="EF-hand" evidence="10">
    <location>
        <begin position="209"/>
        <end position="244"/>
    </location>
</feature>
<dbReference type="CDD" id="cd00191">
    <property type="entry name" value="TY"/>
    <property type="match status" value="2"/>
</dbReference>
<feature type="domain" description="Thyroglobulin type-1" evidence="11">
    <location>
        <begin position="335"/>
        <end position="398"/>
    </location>
</feature>
<feature type="disulfide bond" evidence="8">
    <location>
        <begin position="125"/>
        <end position="132"/>
    </location>
</feature>
<dbReference type="SUPFAM" id="SSF57610">
    <property type="entry name" value="Thyroglobulin type-1 domain"/>
    <property type="match status" value="2"/>
</dbReference>
<dbReference type="SUPFAM" id="SSF47473">
    <property type="entry name" value="EF-hand"/>
    <property type="match status" value="2"/>
</dbReference>
<keyword evidence="14" id="KW-1185">Reference proteome</keyword>
<feature type="disulfide bond" evidence="8">
    <location>
        <begin position="338"/>
        <end position="357"/>
    </location>
</feature>
<dbReference type="EMBL" id="JABFTP020000083">
    <property type="protein sequence ID" value="KAL3274950.1"/>
    <property type="molecule type" value="Genomic_DNA"/>
</dbReference>
<dbReference type="Gene3D" id="1.10.238.10">
    <property type="entry name" value="EF-hand"/>
    <property type="match status" value="2"/>
</dbReference>
<dbReference type="SMART" id="SM00280">
    <property type="entry name" value="KAZAL"/>
    <property type="match status" value="1"/>
</dbReference>
<dbReference type="SMART" id="SM00211">
    <property type="entry name" value="TY"/>
    <property type="match status" value="2"/>
</dbReference>
<feature type="domain" description="Kazal-like" evidence="12">
    <location>
        <begin position="37"/>
        <end position="91"/>
    </location>
</feature>
<comment type="caution">
    <text evidence="13">The sequence shown here is derived from an EMBL/GenBank/DDBJ whole genome shotgun (WGS) entry which is preliminary data.</text>
</comment>
<dbReference type="PROSITE" id="PS00484">
    <property type="entry name" value="THYROGLOBULIN_1_1"/>
    <property type="match status" value="2"/>
</dbReference>
<dbReference type="InterPro" id="IPR019577">
    <property type="entry name" value="SPARC/Testican_Ca-bd-dom"/>
</dbReference>
<accession>A0ABD2N878</accession>
<dbReference type="PROSITE" id="PS51465">
    <property type="entry name" value="KAZAL_2"/>
    <property type="match status" value="1"/>
</dbReference>
<dbReference type="PANTHER" id="PTHR12352:SF30">
    <property type="entry name" value="FI05255P"/>
    <property type="match status" value="1"/>
</dbReference>
<dbReference type="FunFam" id="4.10.800.10:FF:000004">
    <property type="entry name" value="SPARC-related modular calcium-binding protein 1"/>
    <property type="match status" value="1"/>
</dbReference>
<dbReference type="GO" id="GO:0005576">
    <property type="term" value="C:extracellular region"/>
    <property type="evidence" value="ECO:0007669"/>
    <property type="project" value="UniProtKB-SubCell"/>
</dbReference>
<dbReference type="InterPro" id="IPR051950">
    <property type="entry name" value="Dev_reg/Prot_inhib"/>
</dbReference>
<evidence type="ECO:0000256" key="6">
    <source>
        <dbReference type="ARBA" id="ARBA00023157"/>
    </source>
</evidence>
<feature type="region of interest" description="Disordered" evidence="9">
    <location>
        <begin position="282"/>
        <end position="336"/>
    </location>
</feature>
<evidence type="ECO:0000259" key="10">
    <source>
        <dbReference type="PROSITE" id="PS50222"/>
    </source>
</evidence>
<dbReference type="SMART" id="SM00054">
    <property type="entry name" value="EFh"/>
    <property type="match status" value="2"/>
</dbReference>
<feature type="compositionally biased region" description="Polar residues" evidence="9">
    <location>
        <begin position="522"/>
        <end position="534"/>
    </location>
</feature>
<evidence type="ECO:0008006" key="15">
    <source>
        <dbReference type="Google" id="ProtNLM"/>
    </source>
</evidence>
<evidence type="ECO:0000256" key="8">
    <source>
        <dbReference type="PROSITE-ProRule" id="PRU00500"/>
    </source>
</evidence>
<dbReference type="Pfam" id="PF10591">
    <property type="entry name" value="SPARC_Ca_bdg"/>
    <property type="match status" value="2"/>
</dbReference>
<dbReference type="InterPro" id="IPR002350">
    <property type="entry name" value="Kazal_dom"/>
</dbReference>
<keyword evidence="5" id="KW-0106">Calcium</keyword>
<dbReference type="Pfam" id="PF00086">
    <property type="entry name" value="Thyroglobulin_1"/>
    <property type="match status" value="2"/>
</dbReference>
<feature type="region of interest" description="Disordered" evidence="9">
    <location>
        <begin position="522"/>
        <end position="547"/>
    </location>
</feature>